<proteinExistence type="predicted"/>
<dbReference type="Gene3D" id="1.25.40.10">
    <property type="entry name" value="Tetratricopeptide repeat domain"/>
    <property type="match status" value="1"/>
</dbReference>
<organism evidence="1 2">
    <name type="scientific">Chryseobacterium cucumeris</name>
    <dbReference type="NCBI Taxonomy" id="1813611"/>
    <lineage>
        <taxon>Bacteria</taxon>
        <taxon>Pseudomonadati</taxon>
        <taxon>Bacteroidota</taxon>
        <taxon>Flavobacteriia</taxon>
        <taxon>Flavobacteriales</taxon>
        <taxon>Weeksellaceae</taxon>
        <taxon>Chryseobacterium group</taxon>
        <taxon>Chryseobacterium</taxon>
    </lineage>
</organism>
<comment type="caution">
    <text evidence="1">The sequence shown here is derived from an EMBL/GenBank/DDBJ whole genome shotgun (WGS) entry which is preliminary data.</text>
</comment>
<gene>
    <name evidence="1" type="ORF">EGI15_15095</name>
</gene>
<keyword evidence="2" id="KW-1185">Reference proteome</keyword>
<protein>
    <submittedName>
        <fullName evidence="1">Tetratricopeptide repeat protein</fullName>
    </submittedName>
</protein>
<name>A0ABX9X2H2_9FLAO</name>
<evidence type="ECO:0000313" key="1">
    <source>
        <dbReference type="EMBL" id="ROH90004.1"/>
    </source>
</evidence>
<dbReference type="Pfam" id="PF14559">
    <property type="entry name" value="TPR_19"/>
    <property type="match status" value="1"/>
</dbReference>
<sequence>MNRRTLIKIKLYMKKKLLLGILFFVLISFHIKAQDFPQKFEKEFCTCLSGKTNYTDETFKTCSYEVMSKLQKDFENFHNSTANKNRDDFMKDLMIRLINNCDPFYIHMADVKKTGMDKFRNDYKEISIDSLKNKFTETKLLSDYWEIANWYFAHNENEQAERMYKEILKNEPDQIEAAYMLGALYDELGKYKEAKVLYDKVYKSTGNIQYRLYSEMDLKKVNNN</sequence>
<evidence type="ECO:0000313" key="2">
    <source>
        <dbReference type="Proteomes" id="UP000281899"/>
    </source>
</evidence>
<dbReference type="EMBL" id="RJTW01000007">
    <property type="protein sequence ID" value="ROH90004.1"/>
    <property type="molecule type" value="Genomic_DNA"/>
</dbReference>
<dbReference type="SUPFAM" id="SSF48452">
    <property type="entry name" value="TPR-like"/>
    <property type="match status" value="1"/>
</dbReference>
<dbReference type="InterPro" id="IPR011990">
    <property type="entry name" value="TPR-like_helical_dom_sf"/>
</dbReference>
<reference evidence="1 2" key="1">
    <citation type="submission" date="2018-11" db="EMBL/GenBank/DDBJ databases">
        <title>Proposal to divide the Flavobacteriaceae and reorganize its genera based on Amino Acid Identity values calculated from whole genome sequences.</title>
        <authorList>
            <person name="Nicholson A.C."/>
            <person name="Gulvik C.A."/>
            <person name="Whitney A.M."/>
            <person name="Humrighouse B.W."/>
            <person name="Bell M."/>
            <person name="Holmes B."/>
            <person name="Steigerwalt A."/>
            <person name="Villarma A."/>
            <person name="Sheth M."/>
            <person name="Batra D."/>
            <person name="Pryor J."/>
            <person name="Bernardet J.-F."/>
            <person name="Hugo C."/>
            <person name="Kampfer P."/>
            <person name="Newman J."/>
            <person name="Mcquiston J.R."/>
        </authorList>
    </citation>
    <scope>NUCLEOTIDE SEQUENCE [LARGE SCALE GENOMIC DNA]</scope>
    <source>
        <strain evidence="1 2">G0235</strain>
    </source>
</reference>
<dbReference type="Proteomes" id="UP000281899">
    <property type="component" value="Unassembled WGS sequence"/>
</dbReference>
<dbReference type="RefSeq" id="WP_123279127.1">
    <property type="nucleotide sequence ID" value="NZ_RJTW01000007.1"/>
</dbReference>
<dbReference type="GeneID" id="301714000"/>
<accession>A0ABX9X2H2</accession>